<evidence type="ECO:0000256" key="12">
    <source>
        <dbReference type="ARBA" id="ARBA00023326"/>
    </source>
</evidence>
<dbReference type="GO" id="GO:0046872">
    <property type="term" value="F:metal ion binding"/>
    <property type="evidence" value="ECO:0007669"/>
    <property type="project" value="UniProtKB-KW"/>
</dbReference>
<evidence type="ECO:0000256" key="13">
    <source>
        <dbReference type="ARBA" id="ARBA00044502"/>
    </source>
</evidence>
<evidence type="ECO:0000256" key="6">
    <source>
        <dbReference type="ARBA" id="ARBA00023001"/>
    </source>
</evidence>
<dbReference type="InterPro" id="IPR049892">
    <property type="entry name" value="AA9"/>
</dbReference>
<keyword evidence="3" id="KW-0964">Secreted</keyword>
<feature type="compositionally biased region" description="Acidic residues" evidence="16">
    <location>
        <begin position="348"/>
        <end position="420"/>
    </location>
</feature>
<comment type="similarity">
    <text evidence="13">Belongs to the polysaccharide monooxygenase AA9 family.</text>
</comment>
<keyword evidence="10" id="KW-1015">Disulfide bond</keyword>
<dbReference type="Pfam" id="PF03443">
    <property type="entry name" value="AA9"/>
    <property type="match status" value="1"/>
</dbReference>
<feature type="chain" id="PRO_5041945709" description="lytic cellulose monooxygenase (C4-dehydrogenating)" evidence="17">
    <location>
        <begin position="23"/>
        <end position="420"/>
    </location>
</feature>
<evidence type="ECO:0000256" key="11">
    <source>
        <dbReference type="ARBA" id="ARBA00023277"/>
    </source>
</evidence>
<keyword evidence="8" id="KW-0186">Copper</keyword>
<keyword evidence="12" id="KW-0624">Polysaccharide degradation</keyword>
<evidence type="ECO:0000256" key="14">
    <source>
        <dbReference type="ARBA" id="ARBA00045077"/>
    </source>
</evidence>
<dbReference type="PANTHER" id="PTHR33353">
    <property type="entry name" value="PUTATIVE (AFU_ORTHOLOGUE AFUA_1G12560)-RELATED"/>
    <property type="match status" value="1"/>
</dbReference>
<comment type="caution">
    <text evidence="19">The sequence shown here is derived from an EMBL/GenBank/DDBJ whole genome shotgun (WGS) entry which is preliminary data.</text>
</comment>
<dbReference type="Gene3D" id="2.70.50.70">
    <property type="match status" value="1"/>
</dbReference>
<evidence type="ECO:0000256" key="16">
    <source>
        <dbReference type="SAM" id="MobiDB-lite"/>
    </source>
</evidence>
<dbReference type="AlphaFoldDB" id="A0AAE8SUE0"/>
<feature type="region of interest" description="Disordered" evidence="16">
    <location>
        <begin position="336"/>
        <end position="420"/>
    </location>
</feature>
<gene>
    <name evidence="19" type="ORF">DNG_04277</name>
</gene>
<dbReference type="CDD" id="cd21175">
    <property type="entry name" value="LPMO_AA9"/>
    <property type="match status" value="1"/>
</dbReference>
<feature type="domain" description="Auxiliary Activity family 9 catalytic" evidence="18">
    <location>
        <begin position="17"/>
        <end position="234"/>
    </location>
</feature>
<feature type="region of interest" description="Disordered" evidence="16">
    <location>
        <begin position="251"/>
        <end position="276"/>
    </location>
</feature>
<evidence type="ECO:0000259" key="18">
    <source>
        <dbReference type="Pfam" id="PF03443"/>
    </source>
</evidence>
<keyword evidence="11" id="KW-0119">Carbohydrate metabolism</keyword>
<dbReference type="InterPro" id="IPR005103">
    <property type="entry name" value="AA9_LPMO"/>
</dbReference>
<keyword evidence="4" id="KW-0479">Metal-binding</keyword>
<evidence type="ECO:0000256" key="1">
    <source>
        <dbReference type="ARBA" id="ARBA00001973"/>
    </source>
</evidence>
<keyword evidence="6" id="KW-0136">Cellulose degradation</keyword>
<evidence type="ECO:0000313" key="19">
    <source>
        <dbReference type="EMBL" id="SPO01604.1"/>
    </source>
</evidence>
<dbReference type="Proteomes" id="UP001187682">
    <property type="component" value="Unassembled WGS sequence"/>
</dbReference>
<evidence type="ECO:0000256" key="15">
    <source>
        <dbReference type="ARBA" id="ARBA00047174"/>
    </source>
</evidence>
<organism evidence="19 20">
    <name type="scientific">Cephalotrichum gorgonifer</name>
    <dbReference type="NCBI Taxonomy" id="2041049"/>
    <lineage>
        <taxon>Eukaryota</taxon>
        <taxon>Fungi</taxon>
        <taxon>Dikarya</taxon>
        <taxon>Ascomycota</taxon>
        <taxon>Pezizomycotina</taxon>
        <taxon>Sordariomycetes</taxon>
        <taxon>Hypocreomycetidae</taxon>
        <taxon>Microascales</taxon>
        <taxon>Microascaceae</taxon>
        <taxon>Cephalotrichum</taxon>
    </lineage>
</organism>
<keyword evidence="20" id="KW-1185">Reference proteome</keyword>
<evidence type="ECO:0000256" key="4">
    <source>
        <dbReference type="ARBA" id="ARBA00022723"/>
    </source>
</evidence>
<evidence type="ECO:0000256" key="5">
    <source>
        <dbReference type="ARBA" id="ARBA00022729"/>
    </source>
</evidence>
<evidence type="ECO:0000256" key="10">
    <source>
        <dbReference type="ARBA" id="ARBA00023157"/>
    </source>
</evidence>
<keyword evidence="7" id="KW-0560">Oxidoreductase</keyword>
<dbReference type="GO" id="GO:0005576">
    <property type="term" value="C:extracellular region"/>
    <property type="evidence" value="ECO:0007669"/>
    <property type="project" value="UniProtKB-SubCell"/>
</dbReference>
<evidence type="ECO:0000313" key="20">
    <source>
        <dbReference type="Proteomes" id="UP001187682"/>
    </source>
</evidence>
<dbReference type="GO" id="GO:0004497">
    <property type="term" value="F:monooxygenase activity"/>
    <property type="evidence" value="ECO:0007669"/>
    <property type="project" value="UniProtKB-KW"/>
</dbReference>
<evidence type="ECO:0000256" key="8">
    <source>
        <dbReference type="ARBA" id="ARBA00023008"/>
    </source>
</evidence>
<keyword evidence="5 17" id="KW-0732">Signal</keyword>
<sequence length="420" mass="43605">MKYIASLLASAALAAAHGYVDTASIGGKTYTLYQPYQDPYTNPTPDRISRKIAGNGPVEDVNSIDLQCGGWSAGGEAGSEGAALHATVAAGETVKLFWTLWPESHVGPSITYMAKCPDTGCQDWLPEKEAVWFKIQEEGRDGASNTWGATSLMTEPNDGVQYTIPECLTPGFYLVRHELIALHASFQYPGAQFYPGCHQLEVTGSGNTVPSDLVSFPGAYSPEDPGITYDAYSATEYIIPGPAVFSCGGVASPSGGGQKPSDVETSGPIPTASGTLPISGSSLSAVATSADASLPTSAPESSFITSTRSASSAAGISVSLEPLPTSVPEPIIITLSSTPVPTQPAGEIGDDDECDAETGDGDDDDECDAETGDGEDDDECDAETGDGEDDGETGEDEDDDECESEDPEEGDDECEAEAEE</sequence>
<accession>A0AAE8SUE0</accession>
<keyword evidence="9" id="KW-0503">Monooxygenase</keyword>
<dbReference type="PANTHER" id="PTHR33353:SF6">
    <property type="entry name" value="ENDOGLUCANASE IV"/>
    <property type="match status" value="1"/>
</dbReference>
<evidence type="ECO:0000256" key="2">
    <source>
        <dbReference type="ARBA" id="ARBA00004613"/>
    </source>
</evidence>
<evidence type="ECO:0000256" key="17">
    <source>
        <dbReference type="SAM" id="SignalP"/>
    </source>
</evidence>
<evidence type="ECO:0000256" key="9">
    <source>
        <dbReference type="ARBA" id="ARBA00023033"/>
    </source>
</evidence>
<comment type="cofactor">
    <cofactor evidence="1">
        <name>Cu(2+)</name>
        <dbReference type="ChEBI" id="CHEBI:29036"/>
    </cofactor>
</comment>
<evidence type="ECO:0000256" key="3">
    <source>
        <dbReference type="ARBA" id="ARBA00022525"/>
    </source>
</evidence>
<feature type="signal peptide" evidence="17">
    <location>
        <begin position="1"/>
        <end position="22"/>
    </location>
</feature>
<comment type="subcellular location">
    <subcellularLocation>
        <location evidence="2">Secreted</location>
    </subcellularLocation>
</comment>
<dbReference type="GO" id="GO:0030245">
    <property type="term" value="P:cellulose catabolic process"/>
    <property type="evidence" value="ECO:0007669"/>
    <property type="project" value="UniProtKB-KW"/>
</dbReference>
<evidence type="ECO:0000256" key="7">
    <source>
        <dbReference type="ARBA" id="ARBA00023002"/>
    </source>
</evidence>
<protein>
    <recommendedName>
        <fullName evidence="15">lytic cellulose monooxygenase (C4-dehydrogenating)</fullName>
        <ecNumber evidence="15">1.14.99.56</ecNumber>
    </recommendedName>
</protein>
<comment type="catalytic activity">
    <reaction evidence="14">
        <text>[(1-&gt;4)-beta-D-glucosyl]n+m + reduced acceptor + O2 = 4-dehydro-beta-D-glucosyl-[(1-&gt;4)-beta-D-glucosyl]n-1 + [(1-&gt;4)-beta-D-glucosyl]m + acceptor + H2O.</text>
        <dbReference type="EC" id="1.14.99.56"/>
    </reaction>
</comment>
<reference evidence="19" key="1">
    <citation type="submission" date="2018-03" db="EMBL/GenBank/DDBJ databases">
        <authorList>
            <person name="Guldener U."/>
        </authorList>
    </citation>
    <scope>NUCLEOTIDE SEQUENCE</scope>
</reference>
<name>A0AAE8SUE0_9PEZI</name>
<dbReference type="EC" id="1.14.99.56" evidence="15"/>
<proteinExistence type="inferred from homology"/>
<dbReference type="EMBL" id="ONZQ02000005">
    <property type="protein sequence ID" value="SPO01604.1"/>
    <property type="molecule type" value="Genomic_DNA"/>
</dbReference>